<evidence type="ECO:0000256" key="3">
    <source>
        <dbReference type="ARBA" id="ARBA00022475"/>
    </source>
</evidence>
<keyword evidence="5 7" id="KW-1133">Transmembrane helix</keyword>
<evidence type="ECO:0000256" key="4">
    <source>
        <dbReference type="ARBA" id="ARBA00022692"/>
    </source>
</evidence>
<dbReference type="PANTHER" id="PTHR43744">
    <property type="entry name" value="ABC TRANSPORTER PERMEASE PROTEIN MG189-RELATED-RELATED"/>
    <property type="match status" value="1"/>
</dbReference>
<proteinExistence type="inferred from homology"/>
<feature type="transmembrane region" description="Helical" evidence="7">
    <location>
        <begin position="192"/>
        <end position="210"/>
    </location>
</feature>
<sequence length="290" mass="32499">MGDSKQYKIFRVVNFIIMMLVVVVTLYPFLYVLAESFSGEKYIMKGMVTFFPRGFTTETYRVVMKEKDFWIEYKNTILYTVLGTAISVFLTGILAYALSKKRLKGRNFFLAFTLFTMFFSGGIIPNYVVVKALGMRNTIWAVVIPGAISTYNMIIMKTFFEGLPKELEESASVDGLGTYGIMVRIMLPLSKPILATMTLFYAVGLWNSWFGPFMYLDNKKLFPVTLYIRNIIAGANSTAENSGSNTEALAQVAATIKAASIILTVLPILCVYPFVQKYFVTGVMIGSVKG</sequence>
<evidence type="ECO:0000256" key="5">
    <source>
        <dbReference type="ARBA" id="ARBA00022989"/>
    </source>
</evidence>
<dbReference type="CDD" id="cd06261">
    <property type="entry name" value="TM_PBP2"/>
    <property type="match status" value="1"/>
</dbReference>
<dbReference type="SUPFAM" id="SSF161098">
    <property type="entry name" value="MetI-like"/>
    <property type="match status" value="1"/>
</dbReference>
<feature type="domain" description="ABC transmembrane type-1" evidence="8">
    <location>
        <begin position="73"/>
        <end position="267"/>
    </location>
</feature>
<keyword evidence="3" id="KW-1003">Cell membrane</keyword>
<dbReference type="Proteomes" id="UP001623592">
    <property type="component" value="Unassembled WGS sequence"/>
</dbReference>
<dbReference type="PROSITE" id="PS50928">
    <property type="entry name" value="ABC_TM1"/>
    <property type="match status" value="1"/>
</dbReference>
<feature type="transmembrane region" description="Helical" evidence="7">
    <location>
        <begin position="12"/>
        <end position="34"/>
    </location>
</feature>
<comment type="caution">
    <text evidence="9">The sequence shown here is derived from an EMBL/GenBank/DDBJ whole genome shotgun (WGS) entry which is preliminary data.</text>
</comment>
<comment type="similarity">
    <text evidence="7">Belongs to the binding-protein-dependent transport system permease family.</text>
</comment>
<accession>A0ABW8TL94</accession>
<feature type="transmembrane region" description="Helical" evidence="7">
    <location>
        <begin position="77"/>
        <end position="96"/>
    </location>
</feature>
<organism evidence="9 10">
    <name type="scientific">Clostridium neuense</name>
    <dbReference type="NCBI Taxonomy" id="1728934"/>
    <lineage>
        <taxon>Bacteria</taxon>
        <taxon>Bacillati</taxon>
        <taxon>Bacillota</taxon>
        <taxon>Clostridia</taxon>
        <taxon>Eubacteriales</taxon>
        <taxon>Clostridiaceae</taxon>
        <taxon>Clostridium</taxon>
    </lineage>
</organism>
<dbReference type="EMBL" id="JBJIAA010000029">
    <property type="protein sequence ID" value="MFL0253240.1"/>
    <property type="molecule type" value="Genomic_DNA"/>
</dbReference>
<gene>
    <name evidence="9" type="ORF">ACJDT4_22800</name>
</gene>
<dbReference type="RefSeq" id="WP_406789908.1">
    <property type="nucleotide sequence ID" value="NZ_JBJIAA010000029.1"/>
</dbReference>
<keyword evidence="4 7" id="KW-0812">Transmembrane</keyword>
<comment type="subcellular location">
    <subcellularLocation>
        <location evidence="1 7">Cell membrane</location>
        <topology evidence="1 7">Multi-pass membrane protein</topology>
    </subcellularLocation>
</comment>
<dbReference type="InterPro" id="IPR000515">
    <property type="entry name" value="MetI-like"/>
</dbReference>
<evidence type="ECO:0000256" key="6">
    <source>
        <dbReference type="ARBA" id="ARBA00023136"/>
    </source>
</evidence>
<keyword evidence="2 7" id="KW-0813">Transport</keyword>
<feature type="transmembrane region" description="Helical" evidence="7">
    <location>
        <begin position="108"/>
        <end position="127"/>
    </location>
</feature>
<dbReference type="PANTHER" id="PTHR43744:SF9">
    <property type="entry name" value="POLYGALACTURONAN_RHAMNOGALACTURONAN TRANSPORT SYSTEM PERMEASE PROTEIN YTCP"/>
    <property type="match status" value="1"/>
</dbReference>
<evidence type="ECO:0000256" key="7">
    <source>
        <dbReference type="RuleBase" id="RU363032"/>
    </source>
</evidence>
<keyword evidence="6 7" id="KW-0472">Membrane</keyword>
<feature type="transmembrane region" description="Helical" evidence="7">
    <location>
        <begin position="139"/>
        <end position="160"/>
    </location>
</feature>
<dbReference type="Gene3D" id="1.10.3720.10">
    <property type="entry name" value="MetI-like"/>
    <property type="match status" value="1"/>
</dbReference>
<dbReference type="InterPro" id="IPR035906">
    <property type="entry name" value="MetI-like_sf"/>
</dbReference>
<reference evidence="9 10" key="1">
    <citation type="submission" date="2024-11" db="EMBL/GenBank/DDBJ databases">
        <authorList>
            <person name="Heng Y.C."/>
            <person name="Lim A.C.H."/>
            <person name="Lee J.K.Y."/>
            <person name="Kittelmann S."/>
        </authorList>
    </citation>
    <scope>NUCLEOTIDE SEQUENCE [LARGE SCALE GENOMIC DNA]</scope>
    <source>
        <strain evidence="9 10">WILCCON 0114</strain>
    </source>
</reference>
<evidence type="ECO:0000259" key="8">
    <source>
        <dbReference type="PROSITE" id="PS50928"/>
    </source>
</evidence>
<feature type="transmembrane region" description="Helical" evidence="7">
    <location>
        <begin position="252"/>
        <end position="275"/>
    </location>
</feature>
<name>A0ABW8TL94_9CLOT</name>
<evidence type="ECO:0000313" key="10">
    <source>
        <dbReference type="Proteomes" id="UP001623592"/>
    </source>
</evidence>
<dbReference type="Pfam" id="PF00528">
    <property type="entry name" value="BPD_transp_1"/>
    <property type="match status" value="1"/>
</dbReference>
<evidence type="ECO:0000313" key="9">
    <source>
        <dbReference type="EMBL" id="MFL0253240.1"/>
    </source>
</evidence>
<evidence type="ECO:0000256" key="1">
    <source>
        <dbReference type="ARBA" id="ARBA00004651"/>
    </source>
</evidence>
<protein>
    <submittedName>
        <fullName evidence="9">Carbohydrate ABC transporter permease</fullName>
    </submittedName>
</protein>
<keyword evidence="10" id="KW-1185">Reference proteome</keyword>
<evidence type="ECO:0000256" key="2">
    <source>
        <dbReference type="ARBA" id="ARBA00022448"/>
    </source>
</evidence>